<evidence type="ECO:0000313" key="3">
    <source>
        <dbReference type="Proteomes" id="UP000676079"/>
    </source>
</evidence>
<dbReference type="Proteomes" id="UP000676079">
    <property type="component" value="Chromosome"/>
</dbReference>
<dbReference type="Pfam" id="PF13560">
    <property type="entry name" value="HTH_31"/>
    <property type="match status" value="1"/>
</dbReference>
<reference evidence="2 3" key="1">
    <citation type="submission" date="2021-05" db="EMBL/GenBank/DDBJ databases">
        <title>Direct Submission.</title>
        <authorList>
            <person name="Li K."/>
            <person name="Gao J."/>
        </authorList>
    </citation>
    <scope>NUCLEOTIDE SEQUENCE [LARGE SCALE GENOMIC DNA]</scope>
    <source>
        <strain evidence="2 3">Mg02</strain>
    </source>
</reference>
<sequence>MQSPISPSVRRRRLARELRRLREAHDLKLAAAAKASGVPLSTLSSIENATARRIRTRDIDALADLYGTTDDVRAALHRLTRESKETGWWSSYKDIFGSNALPDFEAEASMLRRFEGLTLPGLLQTPEYAAAVFRAGRAIPEADVERRVQARMERRNIFNRIKPPHLIAVIDEGALRRVIGGPTVMQAQLEHLKNMALRHHIDVQVLPYSAGAHLALAGPFTILDFPTPIDPPLVYVETAVDGLYLDQTDDVERYNVAFSNVQGVALSTALSFELIEDVLKSLEST</sequence>
<protein>
    <submittedName>
        <fullName evidence="2">Helix-turn-helix domain-containing protein</fullName>
    </submittedName>
</protein>
<feature type="domain" description="HTH cro/C1-type" evidence="1">
    <location>
        <begin position="18"/>
        <end position="72"/>
    </location>
</feature>
<dbReference type="InterPro" id="IPR010982">
    <property type="entry name" value="Lambda_DNA-bd_dom_sf"/>
</dbReference>
<dbReference type="Gene3D" id="1.10.260.40">
    <property type="entry name" value="lambda repressor-like DNA-binding domains"/>
    <property type="match status" value="1"/>
</dbReference>
<dbReference type="Pfam" id="PF19054">
    <property type="entry name" value="DUF5753"/>
    <property type="match status" value="1"/>
</dbReference>
<name>A0ABX8BFD4_9ACTN</name>
<dbReference type="EMBL" id="CP074133">
    <property type="protein sequence ID" value="QUX20769.1"/>
    <property type="molecule type" value="Genomic_DNA"/>
</dbReference>
<dbReference type="InterPro" id="IPR043917">
    <property type="entry name" value="DUF5753"/>
</dbReference>
<dbReference type="SUPFAM" id="SSF47413">
    <property type="entry name" value="lambda repressor-like DNA-binding domains"/>
    <property type="match status" value="1"/>
</dbReference>
<proteinExistence type="predicted"/>
<keyword evidence="3" id="KW-1185">Reference proteome</keyword>
<dbReference type="InterPro" id="IPR001387">
    <property type="entry name" value="Cro/C1-type_HTH"/>
</dbReference>
<accession>A0ABX8BFD4</accession>
<organism evidence="2 3">
    <name type="scientific">Nocardiopsis changdeensis</name>
    <dbReference type="NCBI Taxonomy" id="2831969"/>
    <lineage>
        <taxon>Bacteria</taxon>
        <taxon>Bacillati</taxon>
        <taxon>Actinomycetota</taxon>
        <taxon>Actinomycetes</taxon>
        <taxon>Streptosporangiales</taxon>
        <taxon>Nocardiopsidaceae</taxon>
        <taxon>Nocardiopsis</taxon>
    </lineage>
</organism>
<gene>
    <name evidence="2" type="ORF">KGD84_20055</name>
</gene>
<dbReference type="PROSITE" id="PS50943">
    <property type="entry name" value="HTH_CROC1"/>
    <property type="match status" value="1"/>
</dbReference>
<dbReference type="SMART" id="SM00530">
    <property type="entry name" value="HTH_XRE"/>
    <property type="match status" value="1"/>
</dbReference>
<evidence type="ECO:0000313" key="2">
    <source>
        <dbReference type="EMBL" id="QUX20769.1"/>
    </source>
</evidence>
<dbReference type="RefSeq" id="WP_220561966.1">
    <property type="nucleotide sequence ID" value="NZ_CP074133.1"/>
</dbReference>
<evidence type="ECO:0000259" key="1">
    <source>
        <dbReference type="PROSITE" id="PS50943"/>
    </source>
</evidence>